<dbReference type="AlphaFoldDB" id="A0AAU9S9C0"/>
<proteinExistence type="inferred from homology"/>
<dbReference type="InterPro" id="IPR050747">
    <property type="entry name" value="Mitochondrial_chaperone_BCS1"/>
</dbReference>
<evidence type="ECO:0000256" key="1">
    <source>
        <dbReference type="RuleBase" id="RU003651"/>
    </source>
</evidence>
<reference evidence="4 5" key="1">
    <citation type="submission" date="2022-03" db="EMBL/GenBank/DDBJ databases">
        <authorList>
            <person name="Nunn A."/>
            <person name="Chopra R."/>
            <person name="Nunn A."/>
            <person name="Contreras Garrido A."/>
        </authorList>
    </citation>
    <scope>NUCLEOTIDE SEQUENCE [LARGE SCALE GENOMIC DNA]</scope>
</reference>
<evidence type="ECO:0000259" key="3">
    <source>
        <dbReference type="Pfam" id="PF25568"/>
    </source>
</evidence>
<comment type="similarity">
    <text evidence="1">Belongs to the AAA ATPase family.</text>
</comment>
<name>A0AAU9S9C0_THLAR</name>
<evidence type="ECO:0008006" key="6">
    <source>
        <dbReference type="Google" id="ProtNLM"/>
    </source>
</evidence>
<dbReference type="GO" id="GO:0005524">
    <property type="term" value="F:ATP binding"/>
    <property type="evidence" value="ECO:0007669"/>
    <property type="project" value="UniProtKB-KW"/>
</dbReference>
<evidence type="ECO:0000259" key="2">
    <source>
        <dbReference type="Pfam" id="PF00004"/>
    </source>
</evidence>
<keyword evidence="1" id="KW-0547">Nucleotide-binding</keyword>
<dbReference type="PROSITE" id="PS00674">
    <property type="entry name" value="AAA"/>
    <property type="match status" value="1"/>
</dbReference>
<dbReference type="Pfam" id="PF00004">
    <property type="entry name" value="AAA"/>
    <property type="match status" value="1"/>
</dbReference>
<gene>
    <name evidence="4" type="ORF">TAV2_LOCUS13357</name>
</gene>
<evidence type="ECO:0000313" key="4">
    <source>
        <dbReference type="EMBL" id="CAH2060674.1"/>
    </source>
</evidence>
<dbReference type="InterPro" id="IPR003960">
    <property type="entry name" value="ATPase_AAA_CS"/>
</dbReference>
<dbReference type="InterPro" id="IPR058017">
    <property type="entry name" value="At3g28540-like_C"/>
</dbReference>
<feature type="domain" description="AAA+ ATPase At3g28540-like C-terminal" evidence="3">
    <location>
        <begin position="225"/>
        <end position="281"/>
    </location>
</feature>
<dbReference type="Pfam" id="PF25568">
    <property type="entry name" value="AAA_lid_At3g28540"/>
    <property type="match status" value="1"/>
</dbReference>
<dbReference type="SUPFAM" id="SSF52540">
    <property type="entry name" value="P-loop containing nucleoside triphosphate hydrolases"/>
    <property type="match status" value="1"/>
</dbReference>
<dbReference type="Proteomes" id="UP000836841">
    <property type="component" value="Chromosome 4"/>
</dbReference>
<accession>A0AAU9S9C0</accession>
<dbReference type="EMBL" id="OU466860">
    <property type="protein sequence ID" value="CAH2060674.1"/>
    <property type="molecule type" value="Genomic_DNA"/>
</dbReference>
<dbReference type="Gene3D" id="3.40.50.300">
    <property type="entry name" value="P-loop containing nucleotide triphosphate hydrolases"/>
    <property type="match status" value="1"/>
</dbReference>
<dbReference type="InterPro" id="IPR027417">
    <property type="entry name" value="P-loop_NTPase"/>
</dbReference>
<keyword evidence="1" id="KW-0067">ATP-binding</keyword>
<protein>
    <recommendedName>
        <fullName evidence="6">ATPase AAA-type core domain-containing protein</fullName>
    </recommendedName>
</protein>
<dbReference type="PANTHER" id="PTHR23070">
    <property type="entry name" value="BCS1 AAA-TYPE ATPASE"/>
    <property type="match status" value="1"/>
</dbReference>
<dbReference type="GO" id="GO:0016887">
    <property type="term" value="F:ATP hydrolysis activity"/>
    <property type="evidence" value="ECO:0007669"/>
    <property type="project" value="InterPro"/>
</dbReference>
<keyword evidence="5" id="KW-1185">Reference proteome</keyword>
<evidence type="ECO:0000313" key="5">
    <source>
        <dbReference type="Proteomes" id="UP000836841"/>
    </source>
</evidence>
<organism evidence="4 5">
    <name type="scientific">Thlaspi arvense</name>
    <name type="common">Field penny-cress</name>
    <dbReference type="NCBI Taxonomy" id="13288"/>
    <lineage>
        <taxon>Eukaryota</taxon>
        <taxon>Viridiplantae</taxon>
        <taxon>Streptophyta</taxon>
        <taxon>Embryophyta</taxon>
        <taxon>Tracheophyta</taxon>
        <taxon>Spermatophyta</taxon>
        <taxon>Magnoliopsida</taxon>
        <taxon>eudicotyledons</taxon>
        <taxon>Gunneridae</taxon>
        <taxon>Pentapetalae</taxon>
        <taxon>rosids</taxon>
        <taxon>malvids</taxon>
        <taxon>Brassicales</taxon>
        <taxon>Brassicaceae</taxon>
        <taxon>Thlaspideae</taxon>
        <taxon>Thlaspi</taxon>
    </lineage>
</organism>
<feature type="domain" description="ATPase AAA-type core" evidence="2">
    <location>
        <begin position="167"/>
        <end position="217"/>
    </location>
</feature>
<dbReference type="InterPro" id="IPR003959">
    <property type="entry name" value="ATPase_AAA_core"/>
</dbReference>
<sequence length="307" mass="34906">MTDYFPHLARLAAKKNSHREKLKIYSYNKERSHWQPTTFDHHTTFETLAIEPDLKNTVIDDLDAFSKGKDFFKSVSHALETWISSLCFRALKTMLSCGRFSHPPRTDQFFSLKTLIVDLMPLVNARPAKKKGRWRAPNWREEGGGPWGTVVGYKTLFPKLMNVPSGQVSLSGLLNFVDGLWSSCGEERILIFTTNHKEKLDPALLRPGRMDVHILMGNCTPFVFKKIDDHALLDPIEKLVLEVSVTPAEVAQQLMASKVADIALKGLLEYLEAKKIKNEEETRAEAEGVIEIPKLKKQTHKLNKKPK</sequence>